<feature type="transmembrane region" description="Helical" evidence="1">
    <location>
        <begin position="27"/>
        <end position="49"/>
    </location>
</feature>
<dbReference type="AlphaFoldDB" id="A0AAN6C2I2"/>
<name>A0AAN6C2I2_FUSAU</name>
<evidence type="ECO:0000256" key="1">
    <source>
        <dbReference type="SAM" id="Phobius"/>
    </source>
</evidence>
<comment type="caution">
    <text evidence="2">The sequence shown here is derived from an EMBL/GenBank/DDBJ whole genome shotgun (WGS) entry which is preliminary data.</text>
</comment>
<feature type="transmembrane region" description="Helical" evidence="1">
    <location>
        <begin position="69"/>
        <end position="86"/>
    </location>
</feature>
<keyword evidence="1" id="KW-0472">Membrane</keyword>
<sequence length="648" mass="72705">MPSREVEVQMAMVPRQSTTAIANSWHLWIWNIVLALIPWCFIALAIAVVDLDGQTESSYGQNVLELTRLGPSLYPILFAAIAGRFYKNLARWSLEQPGGIRLAVLEQVFGSQSFVTAFERVFVVHTHVFLSVLILSTWVLSPLGGQSSSRILSFANGTEVSDGTISYLNPAYQVSSYINRQSFMNTRGSVAALYSSSLLASFEQKRSPRDMWELPKIPQWKPDKKARETYLVDQEALDNGTDYYASLLGIKVRGLDFSNGLTRYNFTVQTSYINLQCSLANDSIDISDIHFNNAAAVSVADQKSFGVVADIKSPLPWTEWKGLDSPPPLQLRFFNKWSILDPDDEPTFVWSAINCTMQTIWIETELHCGPSPTATSCYAYQQRRVNNETSPYRLPRLMTKNHGALRQAISVWPQASGETVVNKPSATENYIMGEIHPFAGQDFRNWTALDRELFPKKISQRLTTAFNTFWDATLNPVGHTNRRFRTLDDTSTAYEDDFNAQPFMNSTIGTMTVNHEVYRASQLWIAILLTATLFLQILAILGLVLEVLIVGPEVLGYASSLTRENPYVPLPTAGSGLDGPERSRVLRDLRLQLADVRPNEDIGYIAVRAIPTKAVDEITEQGSIELMNRDAVSGQTLWGRLDSKRLYR</sequence>
<evidence type="ECO:0000313" key="3">
    <source>
        <dbReference type="Proteomes" id="UP000537989"/>
    </source>
</evidence>
<accession>A0AAN6C2I2</accession>
<dbReference type="Proteomes" id="UP000537989">
    <property type="component" value="Unassembled WGS sequence"/>
</dbReference>
<keyword evidence="1" id="KW-1133">Transmembrane helix</keyword>
<proteinExistence type="predicted"/>
<reference evidence="2 3" key="1">
    <citation type="submission" date="2020-02" db="EMBL/GenBank/DDBJ databases">
        <title>Identification and distribution of gene clusters putatively required for synthesis of sphingolipid metabolism inhibitors in phylogenetically diverse species of the filamentous fungus Fusarium.</title>
        <authorList>
            <person name="Kim H.-S."/>
            <person name="Busman M."/>
            <person name="Brown D.W."/>
            <person name="Divon H."/>
            <person name="Uhlig S."/>
            <person name="Proctor R.H."/>
        </authorList>
    </citation>
    <scope>NUCLEOTIDE SEQUENCE [LARGE SCALE GENOMIC DNA]</scope>
    <source>
        <strain evidence="2 3">NRRL 2903</strain>
    </source>
</reference>
<feature type="transmembrane region" description="Helical" evidence="1">
    <location>
        <begin position="523"/>
        <end position="550"/>
    </location>
</feature>
<evidence type="ECO:0000313" key="2">
    <source>
        <dbReference type="EMBL" id="KAF5239813.1"/>
    </source>
</evidence>
<gene>
    <name evidence="2" type="ORF">FAUST_4697</name>
</gene>
<keyword evidence="3" id="KW-1185">Reference proteome</keyword>
<protein>
    <submittedName>
        <fullName evidence="2">Uncharacterized protein</fullName>
    </submittedName>
</protein>
<dbReference type="EMBL" id="JAAMOD010000120">
    <property type="protein sequence ID" value="KAF5239813.1"/>
    <property type="molecule type" value="Genomic_DNA"/>
</dbReference>
<organism evidence="2 3">
    <name type="scientific">Fusarium austroamericanum</name>
    <dbReference type="NCBI Taxonomy" id="282268"/>
    <lineage>
        <taxon>Eukaryota</taxon>
        <taxon>Fungi</taxon>
        <taxon>Dikarya</taxon>
        <taxon>Ascomycota</taxon>
        <taxon>Pezizomycotina</taxon>
        <taxon>Sordariomycetes</taxon>
        <taxon>Hypocreomycetidae</taxon>
        <taxon>Hypocreales</taxon>
        <taxon>Nectriaceae</taxon>
        <taxon>Fusarium</taxon>
    </lineage>
</organism>
<keyword evidence="1" id="KW-0812">Transmembrane</keyword>
<feature type="transmembrane region" description="Helical" evidence="1">
    <location>
        <begin position="121"/>
        <end position="140"/>
    </location>
</feature>